<dbReference type="PANTHER" id="PTHR24221">
    <property type="entry name" value="ATP-BINDING CASSETTE SUB-FAMILY B"/>
    <property type="match status" value="1"/>
</dbReference>
<evidence type="ECO:0000259" key="9">
    <source>
        <dbReference type="PROSITE" id="PS50929"/>
    </source>
</evidence>
<reference evidence="10" key="1">
    <citation type="submission" date="2023-02" db="EMBL/GenBank/DDBJ databases">
        <title>Genome sequence of Hyphococcus flavus.</title>
        <authorList>
            <person name="Rong J.-C."/>
            <person name="Zhao Q."/>
            <person name="Yi M."/>
            <person name="Wu J.-Y."/>
        </authorList>
    </citation>
    <scope>NUCLEOTIDE SEQUENCE</scope>
    <source>
        <strain evidence="10">MCCC 1K03223</strain>
    </source>
</reference>
<feature type="transmembrane region" description="Helical" evidence="7">
    <location>
        <begin position="66"/>
        <end position="86"/>
    </location>
</feature>
<dbReference type="EMBL" id="CP118166">
    <property type="protein sequence ID" value="WDI30160.1"/>
    <property type="molecule type" value="Genomic_DNA"/>
</dbReference>
<dbReference type="InterPro" id="IPR027417">
    <property type="entry name" value="P-loop_NTPase"/>
</dbReference>
<dbReference type="GO" id="GO:0016887">
    <property type="term" value="F:ATP hydrolysis activity"/>
    <property type="evidence" value="ECO:0007669"/>
    <property type="project" value="InterPro"/>
</dbReference>
<dbReference type="PROSITE" id="PS50893">
    <property type="entry name" value="ABC_TRANSPORTER_2"/>
    <property type="match status" value="1"/>
</dbReference>
<proteinExistence type="predicted"/>
<dbReference type="InterPro" id="IPR011527">
    <property type="entry name" value="ABC1_TM_dom"/>
</dbReference>
<keyword evidence="3" id="KW-0547">Nucleotide-binding</keyword>
<dbReference type="Gene3D" id="1.20.1560.10">
    <property type="entry name" value="ABC transporter type 1, transmembrane domain"/>
    <property type="match status" value="1"/>
</dbReference>
<evidence type="ECO:0000256" key="3">
    <source>
        <dbReference type="ARBA" id="ARBA00022741"/>
    </source>
</evidence>
<dbReference type="GO" id="GO:0005524">
    <property type="term" value="F:ATP binding"/>
    <property type="evidence" value="ECO:0007669"/>
    <property type="project" value="UniProtKB-KW"/>
</dbReference>
<evidence type="ECO:0000313" key="11">
    <source>
        <dbReference type="Proteomes" id="UP001214043"/>
    </source>
</evidence>
<dbReference type="InterPro" id="IPR003439">
    <property type="entry name" value="ABC_transporter-like_ATP-bd"/>
</dbReference>
<dbReference type="Pfam" id="PF00664">
    <property type="entry name" value="ABC_membrane"/>
    <property type="match status" value="1"/>
</dbReference>
<dbReference type="SUPFAM" id="SSF52540">
    <property type="entry name" value="P-loop containing nucleoside triphosphate hydrolases"/>
    <property type="match status" value="1"/>
</dbReference>
<keyword evidence="11" id="KW-1185">Reference proteome</keyword>
<feature type="transmembrane region" description="Helical" evidence="7">
    <location>
        <begin position="257"/>
        <end position="276"/>
    </location>
</feature>
<evidence type="ECO:0000256" key="6">
    <source>
        <dbReference type="ARBA" id="ARBA00023136"/>
    </source>
</evidence>
<dbReference type="SUPFAM" id="SSF90123">
    <property type="entry name" value="ABC transporter transmembrane region"/>
    <property type="match status" value="1"/>
</dbReference>
<dbReference type="Proteomes" id="UP001214043">
    <property type="component" value="Chromosome"/>
</dbReference>
<feature type="domain" description="ABC transporter" evidence="8">
    <location>
        <begin position="346"/>
        <end position="573"/>
    </location>
</feature>
<gene>
    <name evidence="10" type="ORF">PUV54_09330</name>
</gene>
<dbReference type="GO" id="GO:0140359">
    <property type="term" value="F:ABC-type transporter activity"/>
    <property type="evidence" value="ECO:0007669"/>
    <property type="project" value="InterPro"/>
</dbReference>
<dbReference type="AlphaFoldDB" id="A0AAF0CB75"/>
<dbReference type="RefSeq" id="WP_274491955.1">
    <property type="nucleotide sequence ID" value="NZ_CP118166.1"/>
</dbReference>
<organism evidence="10 11">
    <name type="scientific">Hyphococcus flavus</name>
    <dbReference type="NCBI Taxonomy" id="1866326"/>
    <lineage>
        <taxon>Bacteria</taxon>
        <taxon>Pseudomonadati</taxon>
        <taxon>Pseudomonadota</taxon>
        <taxon>Alphaproteobacteria</taxon>
        <taxon>Parvularculales</taxon>
        <taxon>Parvularculaceae</taxon>
        <taxon>Hyphococcus</taxon>
    </lineage>
</organism>
<dbReference type="PROSITE" id="PS50929">
    <property type="entry name" value="ABC_TM1F"/>
    <property type="match status" value="1"/>
</dbReference>
<feature type="domain" description="ABC transmembrane type-1" evidence="9">
    <location>
        <begin position="34"/>
        <end position="311"/>
    </location>
</feature>
<comment type="subcellular location">
    <subcellularLocation>
        <location evidence="1">Cell membrane</location>
        <topology evidence="1">Multi-pass membrane protein</topology>
    </subcellularLocation>
</comment>
<dbReference type="InterPro" id="IPR003593">
    <property type="entry name" value="AAA+_ATPase"/>
</dbReference>
<evidence type="ECO:0000256" key="4">
    <source>
        <dbReference type="ARBA" id="ARBA00022840"/>
    </source>
</evidence>
<evidence type="ECO:0000256" key="5">
    <source>
        <dbReference type="ARBA" id="ARBA00022989"/>
    </source>
</evidence>
<evidence type="ECO:0000256" key="7">
    <source>
        <dbReference type="SAM" id="Phobius"/>
    </source>
</evidence>
<evidence type="ECO:0000256" key="1">
    <source>
        <dbReference type="ARBA" id="ARBA00004651"/>
    </source>
</evidence>
<evidence type="ECO:0000313" key="10">
    <source>
        <dbReference type="EMBL" id="WDI30160.1"/>
    </source>
</evidence>
<keyword evidence="4" id="KW-0067">ATP-binding</keyword>
<evidence type="ECO:0000259" key="8">
    <source>
        <dbReference type="PROSITE" id="PS50893"/>
    </source>
</evidence>
<dbReference type="Gene3D" id="3.40.50.300">
    <property type="entry name" value="P-loop containing nucleotide triphosphate hydrolases"/>
    <property type="match status" value="1"/>
</dbReference>
<keyword evidence="5 7" id="KW-1133">Transmembrane helix</keyword>
<feature type="transmembrane region" description="Helical" evidence="7">
    <location>
        <begin position="33"/>
        <end position="54"/>
    </location>
</feature>
<dbReference type="GO" id="GO:0005886">
    <property type="term" value="C:plasma membrane"/>
    <property type="evidence" value="ECO:0007669"/>
    <property type="project" value="UniProtKB-SubCell"/>
</dbReference>
<keyword evidence="6 7" id="KW-0472">Membrane</keyword>
<dbReference type="GO" id="GO:0034040">
    <property type="term" value="F:ATPase-coupled lipid transmembrane transporter activity"/>
    <property type="evidence" value="ECO:0007669"/>
    <property type="project" value="TreeGrafter"/>
</dbReference>
<accession>A0AAF0CB75</accession>
<evidence type="ECO:0000256" key="2">
    <source>
        <dbReference type="ARBA" id="ARBA00022692"/>
    </source>
</evidence>
<name>A0AAF0CB75_9PROT</name>
<keyword evidence="2 7" id="KW-0812">Transmembrane</keyword>
<feature type="transmembrane region" description="Helical" evidence="7">
    <location>
        <begin position="151"/>
        <end position="184"/>
    </location>
</feature>
<dbReference type="PANTHER" id="PTHR24221:SF654">
    <property type="entry name" value="ATP-BINDING CASSETTE SUB-FAMILY B MEMBER 6"/>
    <property type="match status" value="1"/>
</dbReference>
<sequence length="573" mass="62712">MLETIKEISSSFFGANGENRQAFPEPPIGAETYAASATVNLLALALPLTVLQVYDRVLPNAAFETLALLIIILCCAVCIDAALKYLRSKVVNWSAASFTHKLSVDAFTSMLSTKPSRFSQTTSSEHLERYNSISGLGNHISAHSRIVIVDILFIPVFSAVILLIGGWIFASVVFLFAIFGYMALKSTRSINDLIAEREQLDSRKQDFIIEILGAIHTVKANAMEPLIMRRFERLQSSASLLTRRMILLNGYSQTYQAAYASLSTISIVAVGAVLAINGRLTLGALACCMLLSSQLLQPLLRSLSSWNETKLAKHRQTRVEALFETCPHQSKVSEPFFPKRFTPKSVRLKSVTIQRGEALPLFEDLSFDIKAGSFIAIKGVDGSGRSTLLRALRYDAPITKGEIIFGDGSLAKNSEAAVRASVRYVGQTPVIFRGSILDNITLFGETPVHVALSASKFVGLDEEIARMPLGYDTVLKSNVASDLPAPTAQRITLARALAMRPSVLILDEANTLLDFAGEQQFIRALEKLRGKTTIILSSHRPSMLRLADQVYEIKGLKLVATSVPDHFRQATAS</sequence>
<dbReference type="KEGG" id="hfl:PUV54_09330"/>
<dbReference type="SMART" id="SM00382">
    <property type="entry name" value="AAA"/>
    <property type="match status" value="1"/>
</dbReference>
<dbReference type="InterPro" id="IPR039421">
    <property type="entry name" value="Type_1_exporter"/>
</dbReference>
<protein>
    <submittedName>
        <fullName evidence="10">ABC transporter transmembrane domain-containing protein</fullName>
    </submittedName>
</protein>
<dbReference type="InterPro" id="IPR036640">
    <property type="entry name" value="ABC1_TM_sf"/>
</dbReference>
<dbReference type="Pfam" id="PF00005">
    <property type="entry name" value="ABC_tran"/>
    <property type="match status" value="1"/>
</dbReference>